<dbReference type="EMBL" id="JAHZIJ010000001">
    <property type="protein sequence ID" value="MBW7473845.1"/>
    <property type="molecule type" value="Genomic_DNA"/>
</dbReference>
<keyword evidence="4 10" id="KW-0067">ATP-binding</keyword>
<keyword evidence="2 7" id="KW-0812">Transmembrane</keyword>
<dbReference type="SMART" id="SM00382">
    <property type="entry name" value="AAA"/>
    <property type="match status" value="1"/>
</dbReference>
<dbReference type="PANTHER" id="PTHR43394">
    <property type="entry name" value="ATP-DEPENDENT PERMEASE MDL1, MITOCHONDRIAL"/>
    <property type="match status" value="1"/>
</dbReference>
<dbReference type="Gene3D" id="1.20.1560.10">
    <property type="entry name" value="ABC transporter type 1, transmembrane domain"/>
    <property type="match status" value="1"/>
</dbReference>
<feature type="domain" description="ABC transporter" evidence="8">
    <location>
        <begin position="338"/>
        <end position="572"/>
    </location>
</feature>
<dbReference type="SUPFAM" id="SSF52540">
    <property type="entry name" value="P-loop containing nucleoside triphosphate hydrolases"/>
    <property type="match status" value="1"/>
</dbReference>
<dbReference type="Gene3D" id="3.40.50.300">
    <property type="entry name" value="P-loop containing nucleotide triphosphate hydrolases"/>
    <property type="match status" value="1"/>
</dbReference>
<feature type="transmembrane region" description="Helical" evidence="7">
    <location>
        <begin position="131"/>
        <end position="154"/>
    </location>
</feature>
<protein>
    <submittedName>
        <fullName evidence="10">ATP-binding cassette domain-containing protein</fullName>
    </submittedName>
</protein>
<evidence type="ECO:0000259" key="8">
    <source>
        <dbReference type="PROSITE" id="PS50893"/>
    </source>
</evidence>
<sequence length="595" mass="65705">MKFPAWYRFFLGQIMRNQGAFWLIVLLTVMVTVCSGIAPILAGALIDSIVQGDSTNLWPPALLLLGIVLTAELFALLRSYVSKGVMLRLTYELTADAMAALFRTKVSYFIQASRGELLQRCIQDTRSIQQLGLFAIPGFLQDLVLACTAIVVISHIYAPVAVMIGLLYLVLSIPLFMIGRKRGAARELLTQQDARLRHSLLEKLESIKQIKIFAAEQQEYEDYRKAQEKGSELAFQHGILTDLYMGFPRLPDSLAPALALLFIGWQAVHGRATVGELVTVLAFIPAINAPVRSFFALYVALAEIRVRLAGVLEYLRLPIEPGKAEGLLKPSHFRGMAISLTHVSVEGENRSGELLSRITCRIEPGQHVAIVGPSGAGKSTLLNVLTRQLEPAAGAILFGDYSLAQLDAPHLRSRIGYMTQEGFLFQETLLYNLTCFKTADRAVLDHWMSVLGAEDIVNQLPQGYDTIIGGKGSQLSGGQRQIVELIRTLVKEPDVLLLDEATSALDQASEALVYEALRQYAGHMTRITVNHRLHSVMRADHIIVLDQGELVEQGTHEELLSNPASLYAALWRNQLTDRQIGESFTMGEACNVKSK</sequence>
<dbReference type="GO" id="GO:0005524">
    <property type="term" value="F:ATP binding"/>
    <property type="evidence" value="ECO:0007669"/>
    <property type="project" value="UniProtKB-KW"/>
</dbReference>
<gene>
    <name evidence="10" type="ORF">K0T92_03690</name>
</gene>
<keyword evidence="11" id="KW-1185">Reference proteome</keyword>
<feature type="transmembrane region" description="Helical" evidence="7">
    <location>
        <begin position="21"/>
        <end position="46"/>
    </location>
</feature>
<keyword evidence="6 7" id="KW-0472">Membrane</keyword>
<dbReference type="InterPro" id="IPR027417">
    <property type="entry name" value="P-loop_NTPase"/>
</dbReference>
<dbReference type="Pfam" id="PF00664">
    <property type="entry name" value="ABC_membrane"/>
    <property type="match status" value="1"/>
</dbReference>
<dbReference type="InterPro" id="IPR011527">
    <property type="entry name" value="ABC1_TM_dom"/>
</dbReference>
<dbReference type="InterPro" id="IPR003439">
    <property type="entry name" value="ABC_transporter-like_ATP-bd"/>
</dbReference>
<comment type="caution">
    <text evidence="10">The sequence shown here is derived from an EMBL/GenBank/DDBJ whole genome shotgun (WGS) entry which is preliminary data.</text>
</comment>
<evidence type="ECO:0000256" key="4">
    <source>
        <dbReference type="ARBA" id="ARBA00022840"/>
    </source>
</evidence>
<dbReference type="RefSeq" id="WP_219871036.1">
    <property type="nucleotide sequence ID" value="NZ_JAHZIJ010000001.1"/>
</dbReference>
<dbReference type="CDD" id="cd07346">
    <property type="entry name" value="ABC_6TM_exporters"/>
    <property type="match status" value="1"/>
</dbReference>
<feature type="transmembrane region" description="Helical" evidence="7">
    <location>
        <begin position="160"/>
        <end position="178"/>
    </location>
</feature>
<evidence type="ECO:0000313" key="10">
    <source>
        <dbReference type="EMBL" id="MBW7473845.1"/>
    </source>
</evidence>
<feature type="domain" description="ABC transmembrane type-1" evidence="9">
    <location>
        <begin position="22"/>
        <end position="303"/>
    </location>
</feature>
<evidence type="ECO:0000256" key="1">
    <source>
        <dbReference type="ARBA" id="ARBA00004651"/>
    </source>
</evidence>
<name>A0ABS7D1M3_9BACL</name>
<dbReference type="InterPro" id="IPR003593">
    <property type="entry name" value="AAA+_ATPase"/>
</dbReference>
<evidence type="ECO:0000313" key="11">
    <source>
        <dbReference type="Proteomes" id="UP000812277"/>
    </source>
</evidence>
<dbReference type="Proteomes" id="UP000812277">
    <property type="component" value="Unassembled WGS sequence"/>
</dbReference>
<evidence type="ECO:0000256" key="7">
    <source>
        <dbReference type="SAM" id="Phobius"/>
    </source>
</evidence>
<feature type="transmembrane region" description="Helical" evidence="7">
    <location>
        <begin position="280"/>
        <end position="301"/>
    </location>
</feature>
<dbReference type="PROSITE" id="PS50893">
    <property type="entry name" value="ABC_TRANSPORTER_2"/>
    <property type="match status" value="1"/>
</dbReference>
<dbReference type="SUPFAM" id="SSF90123">
    <property type="entry name" value="ABC transporter transmembrane region"/>
    <property type="match status" value="1"/>
</dbReference>
<dbReference type="Pfam" id="PF00005">
    <property type="entry name" value="ABC_tran"/>
    <property type="match status" value="1"/>
</dbReference>
<evidence type="ECO:0000256" key="6">
    <source>
        <dbReference type="ARBA" id="ARBA00023136"/>
    </source>
</evidence>
<keyword evidence="3" id="KW-0547">Nucleotide-binding</keyword>
<evidence type="ECO:0000259" key="9">
    <source>
        <dbReference type="PROSITE" id="PS50929"/>
    </source>
</evidence>
<keyword evidence="5 7" id="KW-1133">Transmembrane helix</keyword>
<reference evidence="10 11" key="1">
    <citation type="submission" date="2021-07" db="EMBL/GenBank/DDBJ databases">
        <title>Paenibacillus radiodurans sp. nov., isolated from the southeastern edge of Tengger Desert.</title>
        <authorList>
            <person name="Zhang G."/>
        </authorList>
    </citation>
    <scope>NUCLEOTIDE SEQUENCE [LARGE SCALE GENOMIC DNA]</scope>
    <source>
        <strain evidence="10 11">DT7-4</strain>
    </source>
</reference>
<dbReference type="PANTHER" id="PTHR43394:SF1">
    <property type="entry name" value="ATP-BINDING CASSETTE SUB-FAMILY B MEMBER 10, MITOCHONDRIAL"/>
    <property type="match status" value="1"/>
</dbReference>
<organism evidence="10 11">
    <name type="scientific">Paenibacillus oenotherae</name>
    <dbReference type="NCBI Taxonomy" id="1435645"/>
    <lineage>
        <taxon>Bacteria</taxon>
        <taxon>Bacillati</taxon>
        <taxon>Bacillota</taxon>
        <taxon>Bacilli</taxon>
        <taxon>Bacillales</taxon>
        <taxon>Paenibacillaceae</taxon>
        <taxon>Paenibacillus</taxon>
    </lineage>
</organism>
<proteinExistence type="predicted"/>
<evidence type="ECO:0000256" key="2">
    <source>
        <dbReference type="ARBA" id="ARBA00022692"/>
    </source>
</evidence>
<dbReference type="PROSITE" id="PS50929">
    <property type="entry name" value="ABC_TM1F"/>
    <property type="match status" value="1"/>
</dbReference>
<comment type="subcellular location">
    <subcellularLocation>
        <location evidence="1">Cell membrane</location>
        <topology evidence="1">Multi-pass membrane protein</topology>
    </subcellularLocation>
</comment>
<dbReference type="InterPro" id="IPR036640">
    <property type="entry name" value="ABC1_TM_sf"/>
</dbReference>
<feature type="transmembrane region" description="Helical" evidence="7">
    <location>
        <begin position="58"/>
        <end position="77"/>
    </location>
</feature>
<dbReference type="InterPro" id="IPR039421">
    <property type="entry name" value="Type_1_exporter"/>
</dbReference>
<evidence type="ECO:0000256" key="5">
    <source>
        <dbReference type="ARBA" id="ARBA00022989"/>
    </source>
</evidence>
<accession>A0ABS7D1M3</accession>
<evidence type="ECO:0000256" key="3">
    <source>
        <dbReference type="ARBA" id="ARBA00022741"/>
    </source>
</evidence>